<dbReference type="InterPro" id="IPR038352">
    <property type="entry name" value="Imelysin_sf"/>
</dbReference>
<sequence length="322" mass="35014">MAHPQTTALVDGLLKQWYAPAARRFAADGESLVERTQAWCASTTKNLQATSRDPALEAARQAWVQAMVSWTRLSAVQIGPLLDRHSDTRLDFQPMRPAALDKVIANPSAPGEWAMDRVGAQARGLPAMEYLLWKKPAAPRTPTCQYLSVLARDLRDEAADLDKAYAAEASATRSADEAAAWFNTYINQWLAGLGRMRWRDLEMPARSWGMEQAPRAASGQTALAWRERWAALRVVTAGGAGAPEGLIPLTSYLRARGLTASADALARDASLADSALQSATPATPNAQLLDAAKRVDFVTHTIAREVSTQMQIQLEFSADDGD</sequence>
<evidence type="ECO:0000313" key="5">
    <source>
        <dbReference type="Proteomes" id="UP001371218"/>
    </source>
</evidence>
<name>A0ABU9BM17_9BURK</name>
<evidence type="ECO:0000256" key="2">
    <source>
        <dbReference type="ARBA" id="ARBA00022729"/>
    </source>
</evidence>
<dbReference type="Gene3D" id="1.20.1420.20">
    <property type="entry name" value="M75 peptidase, HXXE motif"/>
    <property type="match status" value="1"/>
</dbReference>
<dbReference type="InterPro" id="IPR018976">
    <property type="entry name" value="Imelysin-like"/>
</dbReference>
<comment type="caution">
    <text evidence="4">The sequence shown here is derived from an EMBL/GenBank/DDBJ whole genome shotgun (WGS) entry which is preliminary data.</text>
</comment>
<protein>
    <submittedName>
        <fullName evidence="4">Imelysin family protein</fullName>
    </submittedName>
</protein>
<accession>A0ABU9BM17</accession>
<organism evidence="4 5">
    <name type="scientific">Ideonella lacteola</name>
    <dbReference type="NCBI Taxonomy" id="2984193"/>
    <lineage>
        <taxon>Bacteria</taxon>
        <taxon>Pseudomonadati</taxon>
        <taxon>Pseudomonadota</taxon>
        <taxon>Betaproteobacteria</taxon>
        <taxon>Burkholderiales</taxon>
        <taxon>Sphaerotilaceae</taxon>
        <taxon>Ideonella</taxon>
    </lineage>
</organism>
<gene>
    <name evidence="4" type="ORF">AACH06_03755</name>
</gene>
<keyword evidence="5" id="KW-1185">Reference proteome</keyword>
<reference evidence="4 5" key="1">
    <citation type="submission" date="2024-04" db="EMBL/GenBank/DDBJ databases">
        <title>Novel species of the genus Ideonella isolated from streams.</title>
        <authorList>
            <person name="Lu H."/>
        </authorList>
    </citation>
    <scope>NUCLEOTIDE SEQUENCE [LARGE SCALE GENOMIC DNA]</scope>
    <source>
        <strain evidence="4 5">DXS29W</strain>
    </source>
</reference>
<dbReference type="Proteomes" id="UP001371218">
    <property type="component" value="Unassembled WGS sequence"/>
</dbReference>
<evidence type="ECO:0000313" key="4">
    <source>
        <dbReference type="EMBL" id="MEK8029927.1"/>
    </source>
</evidence>
<evidence type="ECO:0000256" key="1">
    <source>
        <dbReference type="ARBA" id="ARBA00004196"/>
    </source>
</evidence>
<proteinExistence type="predicted"/>
<dbReference type="EMBL" id="JBBUTG010000002">
    <property type="protein sequence ID" value="MEK8029927.1"/>
    <property type="molecule type" value="Genomic_DNA"/>
</dbReference>
<evidence type="ECO:0000259" key="3">
    <source>
        <dbReference type="Pfam" id="PF09375"/>
    </source>
</evidence>
<feature type="domain" description="Imelysin-like" evidence="3">
    <location>
        <begin position="21"/>
        <end position="279"/>
    </location>
</feature>
<dbReference type="Pfam" id="PF09375">
    <property type="entry name" value="Peptidase_M75"/>
    <property type="match status" value="1"/>
</dbReference>
<keyword evidence="2" id="KW-0732">Signal</keyword>
<dbReference type="InterPro" id="IPR034984">
    <property type="entry name" value="Imelysin-like_IPPA"/>
</dbReference>
<comment type="subcellular location">
    <subcellularLocation>
        <location evidence="1">Cell envelope</location>
    </subcellularLocation>
</comment>
<dbReference type="RefSeq" id="WP_341424285.1">
    <property type="nucleotide sequence ID" value="NZ_JBBUTG010000002.1"/>
</dbReference>
<dbReference type="CDD" id="cd14659">
    <property type="entry name" value="Imelysin-like_IPPA"/>
    <property type="match status" value="1"/>
</dbReference>